<evidence type="ECO:0000256" key="1">
    <source>
        <dbReference type="SAM" id="MobiDB-lite"/>
    </source>
</evidence>
<proteinExistence type="predicted"/>
<keyword evidence="4" id="KW-1185">Reference proteome</keyword>
<sequence length="370" mass="39821">MTPASTDLATLLAPFPGEQPAGSDPRSDVSPQSPYFRLRDARADARQIERSSDHDAADSGIPPSWNAVRDHALSILSSNGKDIEVAAWLAEALVRQHGLAGLTEGAMLIAGLVREYWAHGLYPLPDEDGIEGRTTPLAGLNGVGSDGTLMQPLRKLVLFTHTDQSAVTLWRFERGEEVEGIGEAAKKKQKLATGVLPFRELEDAARTIGAAQLGVIGREAQVALLAWQDLVEALAAVAGTEAPPCSRVAGVIEKIIRIAERYVPDRLAQPDEIESPIAEALAEPGDMTADQGTPVPHAPKRPTRESMLATLLDVAEFFRTHEPHSPLAYTLEEAVRRGRLTWPELLGEVVPDPEARAIILSQLGIRPISG</sequence>
<dbReference type="InterPro" id="IPR010657">
    <property type="entry name" value="ImpA_N"/>
</dbReference>
<feature type="region of interest" description="Disordered" evidence="1">
    <location>
        <begin position="283"/>
        <end position="302"/>
    </location>
</feature>
<dbReference type="Proteomes" id="UP000500767">
    <property type="component" value="Chromosome"/>
</dbReference>
<dbReference type="KEGG" id="lck:HN018_11975"/>
<feature type="domain" description="ImpA N-terminal" evidence="2">
    <location>
        <begin position="12"/>
        <end position="141"/>
    </location>
</feature>
<dbReference type="AlphaFoldDB" id="A0A6M8HQU5"/>
<name>A0A6M8HQU5_9PROT</name>
<feature type="region of interest" description="Disordered" evidence="1">
    <location>
        <begin position="1"/>
        <end position="63"/>
    </location>
</feature>
<dbReference type="PANTHER" id="PTHR37951">
    <property type="entry name" value="CYTOPLASMIC PROTEIN-RELATED"/>
    <property type="match status" value="1"/>
</dbReference>
<dbReference type="EMBL" id="CP053708">
    <property type="protein sequence ID" value="QKE90657.1"/>
    <property type="molecule type" value="Genomic_DNA"/>
</dbReference>
<dbReference type="PANTHER" id="PTHR37951:SF1">
    <property type="entry name" value="TYPE VI SECRETION SYSTEM COMPONENT TSSA1"/>
    <property type="match status" value="1"/>
</dbReference>
<dbReference type="InterPro" id="IPR017740">
    <property type="entry name" value="TssA-like"/>
</dbReference>
<accession>A0A6M8HQU5</accession>
<feature type="compositionally biased region" description="Basic and acidic residues" evidence="1">
    <location>
        <begin position="37"/>
        <end position="57"/>
    </location>
</feature>
<gene>
    <name evidence="3" type="primary">tssA</name>
    <name evidence="3" type="ORF">HN018_11975</name>
</gene>
<protein>
    <submittedName>
        <fullName evidence="3">Type VI secretion system protein TssA</fullName>
    </submittedName>
</protein>
<dbReference type="RefSeq" id="WP_171835606.1">
    <property type="nucleotide sequence ID" value="NZ_CP053708.1"/>
</dbReference>
<organism evidence="3 4">
    <name type="scientific">Lichenicola cladoniae</name>
    <dbReference type="NCBI Taxonomy" id="1484109"/>
    <lineage>
        <taxon>Bacteria</taxon>
        <taxon>Pseudomonadati</taxon>
        <taxon>Pseudomonadota</taxon>
        <taxon>Alphaproteobacteria</taxon>
        <taxon>Acetobacterales</taxon>
        <taxon>Acetobacteraceae</taxon>
        <taxon>Lichenicola</taxon>
    </lineage>
</organism>
<evidence type="ECO:0000313" key="3">
    <source>
        <dbReference type="EMBL" id="QKE90657.1"/>
    </source>
</evidence>
<dbReference type="NCBIfam" id="TIGR03363">
    <property type="entry name" value="VI_chp_8"/>
    <property type="match status" value="1"/>
</dbReference>
<reference evidence="3 4" key="1">
    <citation type="journal article" date="2014" name="World J. Microbiol. Biotechnol.">
        <title>Biodiversity and physiological characteristics of Antarctic and Arctic lichens-associated bacteria.</title>
        <authorList>
            <person name="Lee Y.M."/>
            <person name="Kim E.H."/>
            <person name="Lee H.K."/>
            <person name="Hong S.G."/>
        </authorList>
    </citation>
    <scope>NUCLEOTIDE SEQUENCE [LARGE SCALE GENOMIC DNA]</scope>
    <source>
        <strain evidence="3 4">PAMC 26569</strain>
    </source>
</reference>
<evidence type="ECO:0000313" key="4">
    <source>
        <dbReference type="Proteomes" id="UP000500767"/>
    </source>
</evidence>
<dbReference type="Pfam" id="PF06812">
    <property type="entry name" value="ImpA_N"/>
    <property type="match status" value="1"/>
</dbReference>
<evidence type="ECO:0000259" key="2">
    <source>
        <dbReference type="Pfam" id="PF06812"/>
    </source>
</evidence>